<reference evidence="8" key="1">
    <citation type="submission" date="2023-06" db="EMBL/GenBank/DDBJ databases">
        <authorList>
            <person name="Delattre M."/>
        </authorList>
    </citation>
    <scope>NUCLEOTIDE SEQUENCE</scope>
    <source>
        <strain evidence="8">AF72</strain>
    </source>
</reference>
<dbReference type="GO" id="GO:0098609">
    <property type="term" value="P:cell-cell adhesion"/>
    <property type="evidence" value="ECO:0007669"/>
    <property type="project" value="InterPro"/>
</dbReference>
<dbReference type="Proteomes" id="UP001177023">
    <property type="component" value="Unassembled WGS sequence"/>
</dbReference>
<dbReference type="GO" id="GO:0005737">
    <property type="term" value="C:cytoplasm"/>
    <property type="evidence" value="ECO:0007669"/>
    <property type="project" value="TreeGrafter"/>
</dbReference>
<feature type="compositionally biased region" description="Polar residues" evidence="7">
    <location>
        <begin position="124"/>
        <end position="133"/>
    </location>
</feature>
<evidence type="ECO:0000256" key="1">
    <source>
        <dbReference type="ARBA" id="ARBA00004282"/>
    </source>
</evidence>
<feature type="non-terminal residue" evidence="8">
    <location>
        <position position="1"/>
    </location>
</feature>
<evidence type="ECO:0000256" key="3">
    <source>
        <dbReference type="ARBA" id="ARBA00022737"/>
    </source>
</evidence>
<dbReference type="PANTHER" id="PTHR10372:SF27">
    <property type="entry name" value="ADHERENS JUNCTION PROTEIN P120"/>
    <property type="match status" value="1"/>
</dbReference>
<dbReference type="GO" id="GO:0005634">
    <property type="term" value="C:nucleus"/>
    <property type="evidence" value="ECO:0007669"/>
    <property type="project" value="TreeGrafter"/>
</dbReference>
<organism evidence="8 9">
    <name type="scientific">Mesorhabditis spiculigera</name>
    <dbReference type="NCBI Taxonomy" id="96644"/>
    <lineage>
        <taxon>Eukaryota</taxon>
        <taxon>Metazoa</taxon>
        <taxon>Ecdysozoa</taxon>
        <taxon>Nematoda</taxon>
        <taxon>Chromadorea</taxon>
        <taxon>Rhabditida</taxon>
        <taxon>Rhabditina</taxon>
        <taxon>Rhabditomorpha</taxon>
        <taxon>Rhabditoidea</taxon>
        <taxon>Rhabditidae</taxon>
        <taxon>Mesorhabditinae</taxon>
        <taxon>Mesorhabditis</taxon>
    </lineage>
</organism>
<evidence type="ECO:0000256" key="4">
    <source>
        <dbReference type="ARBA" id="ARBA00022889"/>
    </source>
</evidence>
<evidence type="ECO:0000256" key="7">
    <source>
        <dbReference type="SAM" id="MobiDB-lite"/>
    </source>
</evidence>
<dbReference type="SUPFAM" id="SSF48371">
    <property type="entry name" value="ARM repeat"/>
    <property type="match status" value="1"/>
</dbReference>
<dbReference type="PANTHER" id="PTHR10372">
    <property type="entry name" value="PLAKOPHILLIN-RELATED"/>
    <property type="match status" value="1"/>
</dbReference>
<dbReference type="InterPro" id="IPR000225">
    <property type="entry name" value="Armadillo"/>
</dbReference>
<dbReference type="GO" id="GO:0005886">
    <property type="term" value="C:plasma membrane"/>
    <property type="evidence" value="ECO:0007669"/>
    <property type="project" value="TreeGrafter"/>
</dbReference>
<dbReference type="InterPro" id="IPR011989">
    <property type="entry name" value="ARM-like"/>
</dbReference>
<sequence length="174" mass="19356">MLVELVKQQDDRLACSVATLLRNLAVDTKNRELIGKYAMRELLDKLPEPGSRREANKGPSDQTISAILGILFEVVRESAQFTKDLHQAHGTEKLQHLAKSFPIGDSATLARPIHSQGRERPKGQNRTLDDTMSSGYGAVEQQFYDLTRTARSNQPSLSRTPSGPTNHYTNGWVV</sequence>
<keyword evidence="5" id="KW-0965">Cell junction</keyword>
<feature type="region of interest" description="Disordered" evidence="7">
    <location>
        <begin position="108"/>
        <end position="133"/>
    </location>
</feature>
<name>A0AA36C7Y2_9BILA</name>
<dbReference type="PROSITE" id="PS50176">
    <property type="entry name" value="ARM_REPEAT"/>
    <property type="match status" value="1"/>
</dbReference>
<evidence type="ECO:0000313" key="9">
    <source>
        <dbReference type="Proteomes" id="UP001177023"/>
    </source>
</evidence>
<evidence type="ECO:0000256" key="6">
    <source>
        <dbReference type="PROSITE-ProRule" id="PRU00259"/>
    </source>
</evidence>
<evidence type="ECO:0000256" key="2">
    <source>
        <dbReference type="ARBA" id="ARBA00005462"/>
    </source>
</evidence>
<comment type="caution">
    <text evidence="8">The sequence shown here is derived from an EMBL/GenBank/DDBJ whole genome shotgun (WGS) entry which is preliminary data.</text>
</comment>
<protein>
    <submittedName>
        <fullName evidence="8">Uncharacterized protein</fullName>
    </submittedName>
</protein>
<dbReference type="GO" id="GO:0005912">
    <property type="term" value="C:adherens junction"/>
    <property type="evidence" value="ECO:0007669"/>
    <property type="project" value="TreeGrafter"/>
</dbReference>
<dbReference type="InterPro" id="IPR016024">
    <property type="entry name" value="ARM-type_fold"/>
</dbReference>
<dbReference type="Gene3D" id="1.25.10.10">
    <property type="entry name" value="Leucine-rich Repeat Variant"/>
    <property type="match status" value="1"/>
</dbReference>
<proteinExistence type="inferred from homology"/>
<keyword evidence="9" id="KW-1185">Reference proteome</keyword>
<dbReference type="InterPro" id="IPR028435">
    <property type="entry name" value="Plakophilin/d_Catenin"/>
</dbReference>
<comment type="subcellular location">
    <subcellularLocation>
        <location evidence="1">Cell junction</location>
    </subcellularLocation>
</comment>
<comment type="similarity">
    <text evidence="2">Belongs to the beta-catenin family.</text>
</comment>
<keyword evidence="3" id="KW-0677">Repeat</keyword>
<keyword evidence="4" id="KW-0130">Cell adhesion</keyword>
<dbReference type="AlphaFoldDB" id="A0AA36C7Y2"/>
<evidence type="ECO:0000256" key="5">
    <source>
        <dbReference type="ARBA" id="ARBA00022949"/>
    </source>
</evidence>
<evidence type="ECO:0000313" key="8">
    <source>
        <dbReference type="EMBL" id="CAJ0562517.1"/>
    </source>
</evidence>
<accession>A0AA36C7Y2</accession>
<gene>
    <name evidence="8" type="ORF">MSPICULIGERA_LOCUS2143</name>
</gene>
<feature type="repeat" description="ARM" evidence="6">
    <location>
        <begin position="1"/>
        <end position="34"/>
    </location>
</feature>
<dbReference type="EMBL" id="CATQJA010000650">
    <property type="protein sequence ID" value="CAJ0562517.1"/>
    <property type="molecule type" value="Genomic_DNA"/>
</dbReference>
<feature type="region of interest" description="Disordered" evidence="7">
    <location>
        <begin position="151"/>
        <end position="174"/>
    </location>
</feature>